<organism evidence="1 2">
    <name type="scientific">Auriscalpium vulgare</name>
    <dbReference type="NCBI Taxonomy" id="40419"/>
    <lineage>
        <taxon>Eukaryota</taxon>
        <taxon>Fungi</taxon>
        <taxon>Dikarya</taxon>
        <taxon>Basidiomycota</taxon>
        <taxon>Agaricomycotina</taxon>
        <taxon>Agaricomycetes</taxon>
        <taxon>Russulales</taxon>
        <taxon>Auriscalpiaceae</taxon>
        <taxon>Auriscalpium</taxon>
    </lineage>
</organism>
<evidence type="ECO:0000313" key="2">
    <source>
        <dbReference type="Proteomes" id="UP000814033"/>
    </source>
</evidence>
<gene>
    <name evidence="1" type="ORF">FA95DRAFT_1659376</name>
</gene>
<comment type="caution">
    <text evidence="1">The sequence shown here is derived from an EMBL/GenBank/DDBJ whole genome shotgun (WGS) entry which is preliminary data.</text>
</comment>
<proteinExistence type="predicted"/>
<reference evidence="1" key="1">
    <citation type="submission" date="2021-02" db="EMBL/GenBank/DDBJ databases">
        <authorList>
            <consortium name="DOE Joint Genome Institute"/>
            <person name="Ahrendt S."/>
            <person name="Looney B.P."/>
            <person name="Miyauchi S."/>
            <person name="Morin E."/>
            <person name="Drula E."/>
            <person name="Courty P.E."/>
            <person name="Chicoki N."/>
            <person name="Fauchery L."/>
            <person name="Kohler A."/>
            <person name="Kuo A."/>
            <person name="Labutti K."/>
            <person name="Pangilinan J."/>
            <person name="Lipzen A."/>
            <person name="Riley R."/>
            <person name="Andreopoulos W."/>
            <person name="He G."/>
            <person name="Johnson J."/>
            <person name="Barry K.W."/>
            <person name="Grigoriev I.V."/>
            <person name="Nagy L."/>
            <person name="Hibbett D."/>
            <person name="Henrissat B."/>
            <person name="Matheny P.B."/>
            <person name="Labbe J."/>
            <person name="Martin F."/>
        </authorList>
    </citation>
    <scope>NUCLEOTIDE SEQUENCE</scope>
    <source>
        <strain evidence="1">FP105234-sp</strain>
    </source>
</reference>
<name>A0ACB8R4H6_9AGAM</name>
<evidence type="ECO:0000313" key="1">
    <source>
        <dbReference type="EMBL" id="KAI0038825.1"/>
    </source>
</evidence>
<protein>
    <submittedName>
        <fullName evidence="1">Uncharacterized protein</fullName>
    </submittedName>
</protein>
<reference evidence="1" key="2">
    <citation type="journal article" date="2022" name="New Phytol.">
        <title>Evolutionary transition to the ectomycorrhizal habit in the genomes of a hyperdiverse lineage of mushroom-forming fungi.</title>
        <authorList>
            <person name="Looney B."/>
            <person name="Miyauchi S."/>
            <person name="Morin E."/>
            <person name="Drula E."/>
            <person name="Courty P.E."/>
            <person name="Kohler A."/>
            <person name="Kuo A."/>
            <person name="LaButti K."/>
            <person name="Pangilinan J."/>
            <person name="Lipzen A."/>
            <person name="Riley R."/>
            <person name="Andreopoulos W."/>
            <person name="He G."/>
            <person name="Johnson J."/>
            <person name="Nolan M."/>
            <person name="Tritt A."/>
            <person name="Barry K.W."/>
            <person name="Grigoriev I.V."/>
            <person name="Nagy L.G."/>
            <person name="Hibbett D."/>
            <person name="Henrissat B."/>
            <person name="Matheny P.B."/>
            <person name="Labbe J."/>
            <person name="Martin F.M."/>
        </authorList>
    </citation>
    <scope>NUCLEOTIDE SEQUENCE</scope>
    <source>
        <strain evidence="1">FP105234-sp</strain>
    </source>
</reference>
<dbReference type="EMBL" id="MU276405">
    <property type="protein sequence ID" value="KAI0038825.1"/>
    <property type="molecule type" value="Genomic_DNA"/>
</dbReference>
<keyword evidence="2" id="KW-1185">Reference proteome</keyword>
<dbReference type="Proteomes" id="UP000814033">
    <property type="component" value="Unassembled WGS sequence"/>
</dbReference>
<accession>A0ACB8R4H6</accession>
<sequence>MFKDQDEPDVPRWELKVVPEGPGADKSRRTYICADGPREVLAAHMSVRRPRKSKDTKPLRSQKKGKGSKGRTVEDTQSPDACGARPMRTSLEDPLVDAQAKGRRTFVFPGQRELGNSADTQGSRRGSKDKYGVVEQQGQYPFPSYQLALTDPNPLHPFMTHPYIPSEAPSYDLAIEHRVQPRNREHVHSASHPFDLSHRAAGRTPGEHVHRVLAEQAYLSRTNQIQSVILSSAFAHEIGVGVDEEGAPYRDLVLLHAAAALGGPGRSQPVRLHEAHAYVRLFLDVGHDAPTDWTIPYLNPGPDSTAPPPAPRVAPYSIDSSSRDSLSTLSSSGDEGARYSAENHSLDNSINAQTTGSSIDTHMHHVRRSQPIPVTTPVRPELLQRLAHRTGSPSNVSSARRHSAGSFTIPVVDYTAVLRQHLDGSDTSSCSDNGSSVCTRSSCSLCHSNSTRRAIPTPQEHHDPSPVFPMDLDSEGSESEGDESSEEEDGTTKYTSQWLREFMQRWRERRTGAAANAYSEAEKGKADERVRLAQEMAHEEPPASREDAINIACTSSNTSPVVRELTWAEQVRALIAQLPPGQATLRTAPAERTVDPRTRPAFPIPPIESIAVYAARVPQQGKSFFLEEDIRSVSPAEGGIEDEESQEVCDYQTASPGSETVAGSDDAMSEDEESEEEGASDEEEEPEEAEDIVIVRTDSPDAMTPEEREGSADGRSTMGDSGDSMPALESVSDSESDGGMLVDVSSQRRPRYSMPWRHRVSRQLALARAREALQAYILEVQEDAEEEELRERNTEVISDLRARIETMPLESYGENDVIHMPPDSDAPTTEEATMPGRRRIPRAPGTFRSPLNQDSHALAASTPPINESAEPPNDDSPIIVYSVLVDMPRFEDVLGRTIPGAYGTPYTPRALSPLELLEYPRTQPATPAEEAIPLGLDAIMEEWVHEDAAELRGRSNSVDGREEHATGRHEGPQIVVTGPEEGPERHESLDRLHALAYVAAQAARTVQFEQEVLRRNELGDQNGMITFSSLLFVHEALTRFLVVAASTLDAQEPLGERANALRAPLIEPRPDWLYPQDSTPIAPPLPRPARHKLIPRAGEYNPLFDPHASTLAREEFLYGDAARGTTLAPIPFFGPARTRPNISPLYPDSFIPTFDPATDLAAMTGPFDIPLDDALSTDEEDEETFVFDAQRDTLEHRGILYDGESGCDLNPGLQRFRRFLEKIIADLLIMENSRAETQLQIEQFYSWLQRTDPLPCLDHVPFDMRPNFRRYYTLRSFRRIPGPLRREMFMPDNMARLEPTIRRAYLSLRAVPFLGARDLRRPCLTDPLVVFNINFVVLRFWRCEFAAFFRALEGALPSTVRSDLWNKTMRLVHDIDVQDDCGHDVFRNTNPLFNPSETIFLCTYIKWLQERGDVNLAKALRFILEYVFGDQAEVRHLTFNQHLDVVDDPDDPQVQWAATTLVDEV</sequence>